<evidence type="ECO:0000313" key="1">
    <source>
        <dbReference type="EMBL" id="CAD7277017.1"/>
    </source>
</evidence>
<dbReference type="EMBL" id="CAJPEX010000772">
    <property type="protein sequence ID" value="CAG0917169.1"/>
    <property type="molecule type" value="Genomic_DNA"/>
</dbReference>
<protein>
    <submittedName>
        <fullName evidence="1">Uncharacterized protein</fullName>
    </submittedName>
</protein>
<keyword evidence="2" id="KW-1185">Reference proteome</keyword>
<gene>
    <name evidence="1" type="ORF">NMOB1V02_LOCUS4759</name>
</gene>
<reference evidence="1" key="1">
    <citation type="submission" date="2020-11" db="EMBL/GenBank/DDBJ databases">
        <authorList>
            <person name="Tran Van P."/>
        </authorList>
    </citation>
    <scope>NUCLEOTIDE SEQUENCE</scope>
</reference>
<sequence>MADGVSDSDGPVFCCEEDCRNSAILQTTLNKATRRRDRNDNSFRVALVRIETQALAAFQVTAYMPSMHPAQIVCKALDDPASRNVILHMSDFSSQPAAVVTSVDALAGAVRAAQHAHGAAMRLAERVGRYSERMKFLRAVQAAKDDMRKMKDTLAIYSRVIRTYQLTFWATFELNRLALAVPITLAPRLIVPTTMTPEVTEVVPAITRILAEGELTSELFNDLLTNKGDTWL</sequence>
<organism evidence="1">
    <name type="scientific">Notodromas monacha</name>
    <dbReference type="NCBI Taxonomy" id="399045"/>
    <lineage>
        <taxon>Eukaryota</taxon>
        <taxon>Metazoa</taxon>
        <taxon>Ecdysozoa</taxon>
        <taxon>Arthropoda</taxon>
        <taxon>Crustacea</taxon>
        <taxon>Oligostraca</taxon>
        <taxon>Ostracoda</taxon>
        <taxon>Podocopa</taxon>
        <taxon>Podocopida</taxon>
        <taxon>Cypridocopina</taxon>
        <taxon>Cypridoidea</taxon>
        <taxon>Cyprididae</taxon>
        <taxon>Notodromas</taxon>
    </lineage>
</organism>
<dbReference type="EMBL" id="OA882809">
    <property type="protein sequence ID" value="CAD7277017.1"/>
    <property type="molecule type" value="Genomic_DNA"/>
</dbReference>
<accession>A0A7R9BKI7</accession>
<dbReference type="AlphaFoldDB" id="A0A7R9BKI7"/>
<proteinExistence type="predicted"/>
<evidence type="ECO:0000313" key="2">
    <source>
        <dbReference type="Proteomes" id="UP000678499"/>
    </source>
</evidence>
<name>A0A7R9BKI7_9CRUS</name>
<dbReference type="Proteomes" id="UP000678499">
    <property type="component" value="Unassembled WGS sequence"/>
</dbReference>